<evidence type="ECO:0008006" key="3">
    <source>
        <dbReference type="Google" id="ProtNLM"/>
    </source>
</evidence>
<keyword evidence="2" id="KW-1185">Reference proteome</keyword>
<dbReference type="Pfam" id="PF07676">
    <property type="entry name" value="PD40"/>
    <property type="match status" value="1"/>
</dbReference>
<name>A0ABQ2BUJ2_9FLAO</name>
<accession>A0ABQ2BUJ2</accession>
<dbReference type="EMBL" id="BMDQ01000001">
    <property type="protein sequence ID" value="GGI56149.1"/>
    <property type="molecule type" value="Genomic_DNA"/>
</dbReference>
<protein>
    <recommendedName>
        <fullName evidence="3">WD40 repeat protein</fullName>
    </recommendedName>
</protein>
<dbReference type="RefSeq" id="WP_188373080.1">
    <property type="nucleotide sequence ID" value="NZ_BMDQ01000001.1"/>
</dbReference>
<sequence length="329" mass="37553">MKLLKLFISIFTFSLVLSCDEKVKTPEVDNKTTQTEAIKEGVQPFAKDIFSKFTNVRDFTINRDETEAYFSLQSPARELSVIMKIEKVNNRWQAPEITNFSGRFTDLEPFLSPDNLKLYFVSNRPFSKDSTNTKDMDIWYVERATITDAWSTPKNIGAPINTDGDEFYPAVATNGNLYFTTIKKELESADDIFMSKWENGTYTEPVILGEGVNTKGAEYNAFIAPDESYIIFGGWRRTDGLGSGDMYICKNVDGEWTKAENLGEKINSKDMEFCPFVNNETLYFTSRRSNVTKKEDGYTNAEELLSEINRYDNGASRIYKVDFSSLLND</sequence>
<dbReference type="PROSITE" id="PS51257">
    <property type="entry name" value="PROKAR_LIPOPROTEIN"/>
    <property type="match status" value="1"/>
</dbReference>
<dbReference type="Proteomes" id="UP000624701">
    <property type="component" value="Unassembled WGS sequence"/>
</dbReference>
<dbReference type="SUPFAM" id="SSF82171">
    <property type="entry name" value="DPP6 N-terminal domain-like"/>
    <property type="match status" value="1"/>
</dbReference>
<comment type="caution">
    <text evidence="1">The sequence shown here is derived from an EMBL/GenBank/DDBJ whole genome shotgun (WGS) entry which is preliminary data.</text>
</comment>
<evidence type="ECO:0000313" key="1">
    <source>
        <dbReference type="EMBL" id="GGI56149.1"/>
    </source>
</evidence>
<proteinExistence type="predicted"/>
<organism evidence="1 2">
    <name type="scientific">Winogradskyella haliclonae</name>
    <dbReference type="NCBI Taxonomy" id="2048558"/>
    <lineage>
        <taxon>Bacteria</taxon>
        <taxon>Pseudomonadati</taxon>
        <taxon>Bacteroidota</taxon>
        <taxon>Flavobacteriia</taxon>
        <taxon>Flavobacteriales</taxon>
        <taxon>Flavobacteriaceae</taxon>
        <taxon>Winogradskyella</taxon>
    </lineage>
</organism>
<reference evidence="2" key="1">
    <citation type="journal article" date="2019" name="Int. J. Syst. Evol. Microbiol.">
        <title>The Global Catalogue of Microorganisms (GCM) 10K type strain sequencing project: providing services to taxonomists for standard genome sequencing and annotation.</title>
        <authorList>
            <consortium name="The Broad Institute Genomics Platform"/>
            <consortium name="The Broad Institute Genome Sequencing Center for Infectious Disease"/>
            <person name="Wu L."/>
            <person name="Ma J."/>
        </authorList>
    </citation>
    <scope>NUCLEOTIDE SEQUENCE [LARGE SCALE GENOMIC DNA]</scope>
    <source>
        <strain evidence="2">CCM 8681</strain>
    </source>
</reference>
<gene>
    <name evidence="1" type="ORF">GCM10011444_04580</name>
</gene>
<evidence type="ECO:0000313" key="2">
    <source>
        <dbReference type="Proteomes" id="UP000624701"/>
    </source>
</evidence>
<dbReference type="InterPro" id="IPR011659">
    <property type="entry name" value="WD40"/>
</dbReference>